<dbReference type="InterPro" id="IPR013083">
    <property type="entry name" value="Znf_RING/FYVE/PHD"/>
</dbReference>
<dbReference type="SUPFAM" id="SSF57850">
    <property type="entry name" value="RING/U-box"/>
    <property type="match status" value="1"/>
</dbReference>
<dbReference type="AlphaFoldDB" id="A0A4S8JR85"/>
<protein>
    <recommendedName>
        <fullName evidence="4">RING-type domain-containing protein</fullName>
    </recommendedName>
</protein>
<proteinExistence type="predicted"/>
<dbReference type="PROSITE" id="PS50089">
    <property type="entry name" value="ZF_RING_2"/>
    <property type="match status" value="1"/>
</dbReference>
<comment type="caution">
    <text evidence="5">The sequence shown here is derived from an EMBL/GenBank/DDBJ whole genome shotgun (WGS) entry which is preliminary data.</text>
</comment>
<dbReference type="InterPro" id="IPR046934">
    <property type="entry name" value="PIR2-like"/>
</dbReference>
<dbReference type="PANTHER" id="PTHR46405:SF3">
    <property type="entry name" value="RING_U-BOX SUPERFAMILY PROTEIN"/>
    <property type="match status" value="1"/>
</dbReference>
<keyword evidence="1" id="KW-0863">Zinc-finger</keyword>
<gene>
    <name evidence="5" type="ORF">C4D60_Mb01t27890</name>
</gene>
<name>A0A4S8JR85_MUSBA</name>
<feature type="coiled-coil region" evidence="2">
    <location>
        <begin position="527"/>
        <end position="698"/>
    </location>
</feature>
<feature type="compositionally biased region" description="Basic residues" evidence="3">
    <location>
        <begin position="11"/>
        <end position="21"/>
    </location>
</feature>
<evidence type="ECO:0000313" key="6">
    <source>
        <dbReference type="Proteomes" id="UP000317650"/>
    </source>
</evidence>
<dbReference type="InterPro" id="IPR001841">
    <property type="entry name" value="Znf_RING"/>
</dbReference>
<feature type="domain" description="RING-type" evidence="4">
    <location>
        <begin position="750"/>
        <end position="790"/>
    </location>
</feature>
<evidence type="ECO:0000313" key="5">
    <source>
        <dbReference type="EMBL" id="THU64574.1"/>
    </source>
</evidence>
<dbReference type="GO" id="GO:0008270">
    <property type="term" value="F:zinc ion binding"/>
    <property type="evidence" value="ECO:0007669"/>
    <property type="project" value="UniProtKB-KW"/>
</dbReference>
<keyword evidence="1" id="KW-0862">Zinc</keyword>
<dbReference type="CDD" id="cd23128">
    <property type="entry name" value="RING-HC_MIP1-like"/>
    <property type="match status" value="1"/>
</dbReference>
<dbReference type="Pfam" id="PF20235">
    <property type="entry name" value="PIR2-like_helical"/>
    <property type="match status" value="1"/>
</dbReference>
<dbReference type="Pfam" id="PF13920">
    <property type="entry name" value="zf-C3HC4_3"/>
    <property type="match status" value="1"/>
</dbReference>
<dbReference type="EMBL" id="PYDT01000004">
    <property type="protein sequence ID" value="THU64574.1"/>
    <property type="molecule type" value="Genomic_DNA"/>
</dbReference>
<dbReference type="Proteomes" id="UP000317650">
    <property type="component" value="Chromosome 1"/>
</dbReference>
<reference evidence="5 6" key="1">
    <citation type="journal article" date="2019" name="Nat. Plants">
        <title>Genome sequencing of Musa balbisiana reveals subgenome evolution and function divergence in polyploid bananas.</title>
        <authorList>
            <person name="Yao X."/>
        </authorList>
    </citation>
    <scope>NUCLEOTIDE SEQUENCE [LARGE SCALE GENOMIC DNA]</scope>
    <source>
        <strain evidence="6">cv. DH-PKW</strain>
        <tissue evidence="5">Leaves</tissue>
    </source>
</reference>
<dbReference type="PANTHER" id="PTHR46405">
    <property type="entry name" value="OS05G0141500 PROTEIN"/>
    <property type="match status" value="1"/>
</dbReference>
<dbReference type="STRING" id="52838.A0A4S8JR85"/>
<evidence type="ECO:0000256" key="2">
    <source>
        <dbReference type="SAM" id="Coils"/>
    </source>
</evidence>
<dbReference type="Gene3D" id="3.30.40.10">
    <property type="entry name" value="Zinc/RING finger domain, C3HC4 (zinc finger)"/>
    <property type="match status" value="1"/>
</dbReference>
<keyword evidence="2" id="KW-0175">Coiled coil</keyword>
<feature type="compositionally biased region" description="Basic and acidic residues" evidence="3">
    <location>
        <begin position="1"/>
        <end position="10"/>
    </location>
</feature>
<evidence type="ECO:0000259" key="4">
    <source>
        <dbReference type="PROSITE" id="PS50089"/>
    </source>
</evidence>
<evidence type="ECO:0000256" key="3">
    <source>
        <dbReference type="SAM" id="MobiDB-lite"/>
    </source>
</evidence>
<keyword evidence="1" id="KW-0479">Metal-binding</keyword>
<sequence length="804" mass="89717">MGSNGRDKSLRGGRRARRAAKHPLESAPPEAPCAPAAAPSFPVHPAASAADPDPGLAGSNSSPIPAPAGYDDAGWGYCTEEQLEEILLKNLDFIYKEALSRLVSLGYDEETALRAILCSGHCYGSMDVLSNILHNALAHLKSPLPQSAAVRAAAPQQDSSAVPGNGFTDLRHLQEYSLAGMVCLLQQVRPTLTRGGAMWCLLMSELHVGRASTIEIPPLPPSAATYPAPTLAPLGVPAAAPSTAGDDAGEFTQTANLCKFHDAATSAAATAGVGDVADPRCYDLLHSLKSTLRQNACTFPPGSGFRPFIKPSPQTETSDLATGQQQPKEVNAVASAARVENDSPDIGVVDSVLKALESMSLDDNGTEDPKKEMILDVIRQIRELESQVKERKEWAQQKALQAARKLSNDLTELRLLRMEREENQRLKKGKQALEDTTMKRLTEMENALKKREKKCLKKLVAWEKQREKKCLKKLVAWEKQREKKCLKKLVAWEKQREKKCLKKLVAWEKQREKKCLKKLVAWEKQREKKCLKKLVAWEKQREKMQEENAVVRRLETENAEIRAEIEASKLSASESSRTCTEVTRREKKCLKKLVAWEKQREKMQEEIAEEKKKIRLMQHELDEVKAATKEYEMKWKQEIKAKEEAIALAEEERRLKEAAKVNANRRHEALRRKREIDFQRLKDDVQRLEEELARLKASAGLNSLIAPSANASRTADAADIKNLKQPNMKALPGLKKQQESSNKLNRSRACIICKKDEVSVVFLPCSHQVVCGSCNEEHEKEGKSSCPCCSVRIEERIRVYGASS</sequence>
<feature type="region of interest" description="Disordered" evidence="3">
    <location>
        <begin position="1"/>
        <end position="64"/>
    </location>
</feature>
<keyword evidence="6" id="KW-1185">Reference proteome</keyword>
<accession>A0A4S8JR85</accession>
<dbReference type="InterPro" id="IPR046527">
    <property type="entry name" value="PIR2-like_helical"/>
</dbReference>
<organism evidence="5 6">
    <name type="scientific">Musa balbisiana</name>
    <name type="common">Banana</name>
    <dbReference type="NCBI Taxonomy" id="52838"/>
    <lineage>
        <taxon>Eukaryota</taxon>
        <taxon>Viridiplantae</taxon>
        <taxon>Streptophyta</taxon>
        <taxon>Embryophyta</taxon>
        <taxon>Tracheophyta</taxon>
        <taxon>Spermatophyta</taxon>
        <taxon>Magnoliopsida</taxon>
        <taxon>Liliopsida</taxon>
        <taxon>Zingiberales</taxon>
        <taxon>Musaceae</taxon>
        <taxon>Musa</taxon>
    </lineage>
</organism>
<evidence type="ECO:0000256" key="1">
    <source>
        <dbReference type="PROSITE-ProRule" id="PRU00175"/>
    </source>
</evidence>